<accession>A0A8X6K928</accession>
<evidence type="ECO:0000313" key="2">
    <source>
        <dbReference type="Proteomes" id="UP000887116"/>
    </source>
</evidence>
<dbReference type="AlphaFoldDB" id="A0A8X6K928"/>
<dbReference type="Proteomes" id="UP000887116">
    <property type="component" value="Unassembled WGS sequence"/>
</dbReference>
<sequence length="154" mass="17399">MPNNRNQETEETFDPQKHVSPIINSLSTTTHHFSNALMQQANSLSGKADMIKDPETKKSFMDIVNNLREIASALTSLMDNNNMAIGQFQTLFEDVERLEKRFYSFVGEIKDLIQKMEVIAANIRLASNTLQQISDTLQEDEVMSEAGLEGDETE</sequence>
<organism evidence="1 2">
    <name type="scientific">Trichonephila clavata</name>
    <name type="common">Joro spider</name>
    <name type="synonym">Nephila clavata</name>
    <dbReference type="NCBI Taxonomy" id="2740835"/>
    <lineage>
        <taxon>Eukaryota</taxon>
        <taxon>Metazoa</taxon>
        <taxon>Ecdysozoa</taxon>
        <taxon>Arthropoda</taxon>
        <taxon>Chelicerata</taxon>
        <taxon>Arachnida</taxon>
        <taxon>Araneae</taxon>
        <taxon>Araneomorphae</taxon>
        <taxon>Entelegynae</taxon>
        <taxon>Araneoidea</taxon>
        <taxon>Nephilidae</taxon>
        <taxon>Trichonephila</taxon>
    </lineage>
</organism>
<gene>
    <name evidence="1" type="ORF">TNCT_636351</name>
</gene>
<protein>
    <submittedName>
        <fullName evidence="1">Uncharacterized protein</fullName>
    </submittedName>
</protein>
<keyword evidence="2" id="KW-1185">Reference proteome</keyword>
<dbReference type="EMBL" id="BMAO01000361">
    <property type="protein sequence ID" value="GFQ66319.1"/>
    <property type="molecule type" value="Genomic_DNA"/>
</dbReference>
<name>A0A8X6K928_TRICU</name>
<evidence type="ECO:0000313" key="1">
    <source>
        <dbReference type="EMBL" id="GFQ66319.1"/>
    </source>
</evidence>
<reference evidence="1" key="1">
    <citation type="submission" date="2020-07" db="EMBL/GenBank/DDBJ databases">
        <title>Multicomponent nature underlies the extraordinary mechanical properties of spider dragline silk.</title>
        <authorList>
            <person name="Kono N."/>
            <person name="Nakamura H."/>
            <person name="Mori M."/>
            <person name="Yoshida Y."/>
            <person name="Ohtoshi R."/>
            <person name="Malay A.D."/>
            <person name="Moran D.A.P."/>
            <person name="Tomita M."/>
            <person name="Numata K."/>
            <person name="Arakawa K."/>
        </authorList>
    </citation>
    <scope>NUCLEOTIDE SEQUENCE</scope>
</reference>
<comment type="caution">
    <text evidence="1">The sequence shown here is derived from an EMBL/GenBank/DDBJ whole genome shotgun (WGS) entry which is preliminary data.</text>
</comment>
<proteinExistence type="predicted"/>
<dbReference type="OrthoDB" id="6418098at2759"/>